<dbReference type="STRING" id="215637.A0A4P9ZTR2"/>
<sequence>GGGKRYIYPKHVWSPTGGWWTNPPNWKTNTSIVFAGLSATVFMMFTFSAAKEERMTYPRRWIPSMTWARQFEDPNFKPPRRGDDF</sequence>
<gene>
    <name evidence="2" type="ORF">BJ085DRAFT_24824</name>
</gene>
<dbReference type="PANTHER" id="PTHR34286:SF1">
    <property type="entry name" value="TRANSMEMBRANE PROTEIN"/>
    <property type="match status" value="1"/>
</dbReference>
<keyword evidence="1" id="KW-0812">Transmembrane</keyword>
<keyword evidence="1" id="KW-1133">Transmembrane helix</keyword>
<protein>
    <submittedName>
        <fullName evidence="2">Uncharacterized protein</fullName>
    </submittedName>
</protein>
<feature type="non-terminal residue" evidence="2">
    <location>
        <position position="1"/>
    </location>
</feature>
<evidence type="ECO:0000256" key="1">
    <source>
        <dbReference type="SAM" id="Phobius"/>
    </source>
</evidence>
<evidence type="ECO:0000313" key="2">
    <source>
        <dbReference type="EMBL" id="RKP36231.1"/>
    </source>
</evidence>
<keyword evidence="3" id="KW-1185">Reference proteome</keyword>
<evidence type="ECO:0000313" key="3">
    <source>
        <dbReference type="Proteomes" id="UP000268162"/>
    </source>
</evidence>
<proteinExistence type="predicted"/>
<dbReference type="AlphaFoldDB" id="A0A4P9ZTR2"/>
<name>A0A4P9ZTR2_9FUNG</name>
<reference evidence="3" key="1">
    <citation type="journal article" date="2018" name="Nat. Microbiol.">
        <title>Leveraging single-cell genomics to expand the fungal tree of life.</title>
        <authorList>
            <person name="Ahrendt S.R."/>
            <person name="Quandt C.A."/>
            <person name="Ciobanu D."/>
            <person name="Clum A."/>
            <person name="Salamov A."/>
            <person name="Andreopoulos B."/>
            <person name="Cheng J.F."/>
            <person name="Woyke T."/>
            <person name="Pelin A."/>
            <person name="Henrissat B."/>
            <person name="Reynolds N.K."/>
            <person name="Benny G.L."/>
            <person name="Smith M.E."/>
            <person name="James T.Y."/>
            <person name="Grigoriev I.V."/>
        </authorList>
    </citation>
    <scope>NUCLEOTIDE SEQUENCE [LARGE SCALE GENOMIC DNA]</scope>
    <source>
        <strain evidence="3">RSA 468</strain>
    </source>
</reference>
<dbReference type="PANTHER" id="PTHR34286">
    <property type="entry name" value="TRANSMEMBRANE PROTEIN"/>
    <property type="match status" value="1"/>
</dbReference>
<feature type="transmembrane region" description="Helical" evidence="1">
    <location>
        <begin position="32"/>
        <end position="50"/>
    </location>
</feature>
<accession>A0A4P9ZTR2</accession>
<dbReference type="EMBL" id="ML002694">
    <property type="protein sequence ID" value="RKP36231.1"/>
    <property type="molecule type" value="Genomic_DNA"/>
</dbReference>
<organism evidence="2 3">
    <name type="scientific">Dimargaris cristalligena</name>
    <dbReference type="NCBI Taxonomy" id="215637"/>
    <lineage>
        <taxon>Eukaryota</taxon>
        <taxon>Fungi</taxon>
        <taxon>Fungi incertae sedis</taxon>
        <taxon>Zoopagomycota</taxon>
        <taxon>Kickxellomycotina</taxon>
        <taxon>Dimargaritomycetes</taxon>
        <taxon>Dimargaritales</taxon>
        <taxon>Dimargaritaceae</taxon>
        <taxon>Dimargaris</taxon>
    </lineage>
</organism>
<dbReference type="Proteomes" id="UP000268162">
    <property type="component" value="Unassembled WGS sequence"/>
</dbReference>
<keyword evidence="1" id="KW-0472">Membrane</keyword>